<evidence type="ECO:0000313" key="3">
    <source>
        <dbReference type="EMBL" id="KAL0058949.1"/>
    </source>
</evidence>
<dbReference type="EMBL" id="JBBXMP010000261">
    <property type="protein sequence ID" value="KAL0058949.1"/>
    <property type="molecule type" value="Genomic_DNA"/>
</dbReference>
<keyword evidence="2" id="KW-0472">Membrane</keyword>
<accession>A0ABR2ZDF3</accession>
<name>A0ABR2ZDF3_9AGAR</name>
<keyword evidence="4" id="KW-1185">Reference proteome</keyword>
<sequence>MDRSEFGLPPDSTSGETPDTGNSGSNGENSHQAASPSKAPVGPIVGGVVGGVALIALLGLLFWFIRRRKQVSKEAPSAAYIRTCGGRLPVAPTPTPYSPHVGSDRASWQYPNEKAILAEREVR</sequence>
<comment type="caution">
    <text evidence="3">The sequence shown here is derived from an EMBL/GenBank/DDBJ whole genome shotgun (WGS) entry which is preliminary data.</text>
</comment>
<reference evidence="3 4" key="1">
    <citation type="submission" date="2024-05" db="EMBL/GenBank/DDBJ databases">
        <title>A draft genome resource for the thread blight pathogen Marasmius tenuissimus strain MS-2.</title>
        <authorList>
            <person name="Yulfo-Soto G.E."/>
            <person name="Baruah I.K."/>
            <person name="Amoako-Attah I."/>
            <person name="Bukari Y."/>
            <person name="Meinhardt L.W."/>
            <person name="Bailey B.A."/>
            <person name="Cohen S.P."/>
        </authorList>
    </citation>
    <scope>NUCLEOTIDE SEQUENCE [LARGE SCALE GENOMIC DNA]</scope>
    <source>
        <strain evidence="3 4">MS-2</strain>
    </source>
</reference>
<feature type="transmembrane region" description="Helical" evidence="2">
    <location>
        <begin position="44"/>
        <end position="65"/>
    </location>
</feature>
<dbReference type="Proteomes" id="UP001437256">
    <property type="component" value="Unassembled WGS sequence"/>
</dbReference>
<dbReference type="Gene3D" id="1.20.5.510">
    <property type="entry name" value="Single helix bin"/>
    <property type="match status" value="1"/>
</dbReference>
<proteinExistence type="predicted"/>
<feature type="compositionally biased region" description="Polar residues" evidence="1">
    <location>
        <begin position="11"/>
        <end position="35"/>
    </location>
</feature>
<keyword evidence="2" id="KW-1133">Transmembrane helix</keyword>
<evidence type="ECO:0000256" key="2">
    <source>
        <dbReference type="SAM" id="Phobius"/>
    </source>
</evidence>
<protein>
    <submittedName>
        <fullName evidence="3">Uncharacterized protein</fullName>
    </submittedName>
</protein>
<evidence type="ECO:0000313" key="4">
    <source>
        <dbReference type="Proteomes" id="UP001437256"/>
    </source>
</evidence>
<keyword evidence="2" id="KW-0812">Transmembrane</keyword>
<gene>
    <name evidence="3" type="ORF">AAF712_014352</name>
</gene>
<organism evidence="3 4">
    <name type="scientific">Marasmius tenuissimus</name>
    <dbReference type="NCBI Taxonomy" id="585030"/>
    <lineage>
        <taxon>Eukaryota</taxon>
        <taxon>Fungi</taxon>
        <taxon>Dikarya</taxon>
        <taxon>Basidiomycota</taxon>
        <taxon>Agaricomycotina</taxon>
        <taxon>Agaricomycetes</taxon>
        <taxon>Agaricomycetidae</taxon>
        <taxon>Agaricales</taxon>
        <taxon>Marasmiineae</taxon>
        <taxon>Marasmiaceae</taxon>
        <taxon>Marasmius</taxon>
    </lineage>
</organism>
<evidence type="ECO:0000256" key="1">
    <source>
        <dbReference type="SAM" id="MobiDB-lite"/>
    </source>
</evidence>
<feature type="region of interest" description="Disordered" evidence="1">
    <location>
        <begin position="1"/>
        <end position="41"/>
    </location>
</feature>